<evidence type="ECO:0000313" key="2">
    <source>
        <dbReference type="Proteomes" id="UP000664521"/>
    </source>
</evidence>
<reference evidence="1" key="1">
    <citation type="submission" date="2021-03" db="EMBL/GenBank/DDBJ databases">
        <authorList>
            <person name="Tagirdzhanova G."/>
        </authorList>
    </citation>
    <scope>NUCLEOTIDE SEQUENCE</scope>
</reference>
<gene>
    <name evidence="1" type="ORF">HETSPECPRED_006286</name>
</gene>
<sequence>MAIEDAGALGILLKDIPNDQIAERLDLFQRVRKNRASRVQILSKARVGKEVEVEAEVREWAEDPSILIPTSHQERTMHDYSYDVFAECERILVAHGVAHTVNGDVKTHASTREDGITV</sequence>
<dbReference type="InterPro" id="IPR036188">
    <property type="entry name" value="FAD/NAD-bd_sf"/>
</dbReference>
<accession>A0A8H3FKG1</accession>
<comment type="caution">
    <text evidence="1">The sequence shown here is derived from an EMBL/GenBank/DDBJ whole genome shotgun (WGS) entry which is preliminary data.</text>
</comment>
<organism evidence="1 2">
    <name type="scientific">Heterodermia speciosa</name>
    <dbReference type="NCBI Taxonomy" id="116794"/>
    <lineage>
        <taxon>Eukaryota</taxon>
        <taxon>Fungi</taxon>
        <taxon>Dikarya</taxon>
        <taxon>Ascomycota</taxon>
        <taxon>Pezizomycotina</taxon>
        <taxon>Lecanoromycetes</taxon>
        <taxon>OSLEUM clade</taxon>
        <taxon>Lecanoromycetidae</taxon>
        <taxon>Caliciales</taxon>
        <taxon>Physciaceae</taxon>
        <taxon>Heterodermia</taxon>
    </lineage>
</organism>
<dbReference type="Gene3D" id="3.50.50.60">
    <property type="entry name" value="FAD/NAD(P)-binding domain"/>
    <property type="match status" value="1"/>
</dbReference>
<dbReference type="OrthoDB" id="9993796at2759"/>
<keyword evidence="2" id="KW-1185">Reference proteome</keyword>
<dbReference type="EMBL" id="CAJPDS010000041">
    <property type="protein sequence ID" value="CAF9926266.1"/>
    <property type="molecule type" value="Genomic_DNA"/>
</dbReference>
<evidence type="ECO:0000313" key="1">
    <source>
        <dbReference type="EMBL" id="CAF9926266.1"/>
    </source>
</evidence>
<dbReference type="Proteomes" id="UP000664521">
    <property type="component" value="Unassembled WGS sequence"/>
</dbReference>
<proteinExistence type="predicted"/>
<protein>
    <submittedName>
        <fullName evidence="1">Uncharacterized protein</fullName>
    </submittedName>
</protein>
<name>A0A8H3FKG1_9LECA</name>
<dbReference type="AlphaFoldDB" id="A0A8H3FKG1"/>